<dbReference type="Proteomes" id="UP000886998">
    <property type="component" value="Unassembled WGS sequence"/>
</dbReference>
<evidence type="ECO:0000313" key="2">
    <source>
        <dbReference type="Proteomes" id="UP000886998"/>
    </source>
</evidence>
<comment type="caution">
    <text evidence="1">The sequence shown here is derived from an EMBL/GenBank/DDBJ whole genome shotgun (WGS) entry which is preliminary data.</text>
</comment>
<protein>
    <submittedName>
        <fullName evidence="1">Uncharacterized protein</fullName>
    </submittedName>
</protein>
<dbReference type="AlphaFoldDB" id="A0A8X6Y7I0"/>
<accession>A0A8X6Y7I0</accession>
<sequence>MTNLQQDTLALRKLMTESARDFIGQKNMDHSLLRLLNKITKALPLTEVKEDLVGRSYSETPRIKLSQNRLPILTCFRSRRPV</sequence>
<dbReference type="EMBL" id="BMAV01016387">
    <property type="protein sequence ID" value="GFY67118.1"/>
    <property type="molecule type" value="Genomic_DNA"/>
</dbReference>
<evidence type="ECO:0000313" key="1">
    <source>
        <dbReference type="EMBL" id="GFY67118.1"/>
    </source>
</evidence>
<proteinExistence type="predicted"/>
<organism evidence="1 2">
    <name type="scientific">Trichonephila inaurata madagascariensis</name>
    <dbReference type="NCBI Taxonomy" id="2747483"/>
    <lineage>
        <taxon>Eukaryota</taxon>
        <taxon>Metazoa</taxon>
        <taxon>Ecdysozoa</taxon>
        <taxon>Arthropoda</taxon>
        <taxon>Chelicerata</taxon>
        <taxon>Arachnida</taxon>
        <taxon>Araneae</taxon>
        <taxon>Araneomorphae</taxon>
        <taxon>Entelegynae</taxon>
        <taxon>Araneoidea</taxon>
        <taxon>Nephilidae</taxon>
        <taxon>Trichonephila</taxon>
        <taxon>Trichonephila inaurata</taxon>
    </lineage>
</organism>
<gene>
    <name evidence="1" type="ORF">TNIN_486671</name>
</gene>
<keyword evidence="2" id="KW-1185">Reference proteome</keyword>
<name>A0A8X6Y7I0_9ARAC</name>
<reference evidence="1" key="1">
    <citation type="submission" date="2020-08" db="EMBL/GenBank/DDBJ databases">
        <title>Multicomponent nature underlies the extraordinary mechanical properties of spider dragline silk.</title>
        <authorList>
            <person name="Kono N."/>
            <person name="Nakamura H."/>
            <person name="Mori M."/>
            <person name="Yoshida Y."/>
            <person name="Ohtoshi R."/>
            <person name="Malay A.D."/>
            <person name="Moran D.A.P."/>
            <person name="Tomita M."/>
            <person name="Numata K."/>
            <person name="Arakawa K."/>
        </authorList>
    </citation>
    <scope>NUCLEOTIDE SEQUENCE</scope>
</reference>